<evidence type="ECO:0000313" key="1">
    <source>
        <dbReference type="EMBL" id="MCA5005253.1"/>
    </source>
</evidence>
<gene>
    <name evidence="1" type="ORF">IPZ78_08820</name>
</gene>
<dbReference type="EMBL" id="JADEYP010000013">
    <property type="protein sequence ID" value="MCA5005253.1"/>
    <property type="molecule type" value="Genomic_DNA"/>
</dbReference>
<protein>
    <submittedName>
        <fullName evidence="1">Uncharacterized protein</fullName>
    </submittedName>
</protein>
<comment type="caution">
    <text evidence="1">The sequence shown here is derived from an EMBL/GenBank/DDBJ whole genome shotgun (WGS) entry which is preliminary data.</text>
</comment>
<dbReference type="Proteomes" id="UP001165302">
    <property type="component" value="Unassembled WGS sequence"/>
</dbReference>
<proteinExistence type="predicted"/>
<accession>A0ABS7Z5G4</accession>
<name>A0ABS7Z5G4_9SPHI</name>
<keyword evidence="2" id="KW-1185">Reference proteome</keyword>
<reference evidence="1" key="1">
    <citation type="submission" date="2020-10" db="EMBL/GenBank/DDBJ databases">
        <authorList>
            <person name="Lu T."/>
            <person name="Wang Q."/>
            <person name="Han X."/>
        </authorList>
    </citation>
    <scope>NUCLEOTIDE SEQUENCE</scope>
    <source>
        <strain evidence="1">WQ 366</strain>
    </source>
</reference>
<evidence type="ECO:0000313" key="2">
    <source>
        <dbReference type="Proteomes" id="UP001165302"/>
    </source>
</evidence>
<dbReference type="RefSeq" id="WP_225552806.1">
    <property type="nucleotide sequence ID" value="NZ_JADEYP010000013.1"/>
</dbReference>
<sequence length="82" mass="9866">MVTIENLKYYISSQEYQNLIEAVNLSFNNLENDRLQIFNIYSSLMNKLQIEIDDFELITSNKEHFISYYHAFKLYAESIEKE</sequence>
<organism evidence="1 2">
    <name type="scientific">Sphingobacterium bovistauri</name>
    <dbReference type="NCBI Taxonomy" id="2781959"/>
    <lineage>
        <taxon>Bacteria</taxon>
        <taxon>Pseudomonadati</taxon>
        <taxon>Bacteroidota</taxon>
        <taxon>Sphingobacteriia</taxon>
        <taxon>Sphingobacteriales</taxon>
        <taxon>Sphingobacteriaceae</taxon>
        <taxon>Sphingobacterium</taxon>
    </lineage>
</organism>